<dbReference type="PANTHER" id="PTHR43845">
    <property type="entry name" value="BLR5969 PROTEIN"/>
    <property type="match status" value="1"/>
</dbReference>
<dbReference type="RefSeq" id="WP_338205374.1">
    <property type="nucleotide sequence ID" value="NZ_JAEKNR010000239.1"/>
</dbReference>
<dbReference type="InterPro" id="IPR042099">
    <property type="entry name" value="ANL_N_sf"/>
</dbReference>
<dbReference type="AlphaFoldDB" id="A0A934NFU2"/>
<dbReference type="PANTHER" id="PTHR43845:SF1">
    <property type="entry name" value="BLR5969 PROTEIN"/>
    <property type="match status" value="1"/>
</dbReference>
<organism evidence="1 2">
    <name type="scientific">Candidatus Nephthysia bennettiae</name>
    <dbReference type="NCBI Taxonomy" id="3127016"/>
    <lineage>
        <taxon>Bacteria</taxon>
        <taxon>Bacillati</taxon>
        <taxon>Candidatus Dormiibacterota</taxon>
        <taxon>Candidatus Dormibacteria</taxon>
        <taxon>Candidatus Dormibacterales</taxon>
        <taxon>Candidatus Dormibacteraceae</taxon>
        <taxon>Candidatus Nephthysia</taxon>
    </lineage>
</organism>
<dbReference type="Gene3D" id="3.40.50.12780">
    <property type="entry name" value="N-terminal domain of ligase-like"/>
    <property type="match status" value="1"/>
</dbReference>
<dbReference type="Proteomes" id="UP000612893">
    <property type="component" value="Unassembled WGS sequence"/>
</dbReference>
<dbReference type="Gene3D" id="3.30.300.30">
    <property type="match status" value="1"/>
</dbReference>
<dbReference type="EMBL" id="JAEKNR010000239">
    <property type="protein sequence ID" value="MBJ7601222.1"/>
    <property type="molecule type" value="Genomic_DNA"/>
</dbReference>
<dbReference type="SUPFAM" id="SSF56801">
    <property type="entry name" value="Acetyl-CoA synthetase-like"/>
    <property type="match status" value="1"/>
</dbReference>
<evidence type="ECO:0000313" key="1">
    <source>
        <dbReference type="EMBL" id="MBJ7601222.1"/>
    </source>
</evidence>
<comment type="caution">
    <text evidence="1">The sequence shown here is derived from an EMBL/GenBank/DDBJ whole genome shotgun (WGS) entry which is preliminary data.</text>
</comment>
<protein>
    <submittedName>
        <fullName evidence="1">Phenylacetate--CoA ligase family protein</fullName>
    </submittedName>
</protein>
<reference evidence="1" key="1">
    <citation type="submission" date="2020-10" db="EMBL/GenBank/DDBJ databases">
        <title>Ca. Dormibacterota MAGs.</title>
        <authorList>
            <person name="Montgomery K."/>
        </authorList>
    </citation>
    <scope>NUCLEOTIDE SEQUENCE [LARGE SCALE GENOMIC DNA]</scope>
    <source>
        <strain evidence="1">SC8812_S17_10</strain>
    </source>
</reference>
<name>A0A934NFU2_9BACT</name>
<keyword evidence="1" id="KW-0436">Ligase</keyword>
<proteinExistence type="predicted"/>
<evidence type="ECO:0000313" key="2">
    <source>
        <dbReference type="Proteomes" id="UP000612893"/>
    </source>
</evidence>
<dbReference type="InterPro" id="IPR045851">
    <property type="entry name" value="AMP-bd_C_sf"/>
</dbReference>
<sequence length="452" mass="47709">MVSPVRLPGDRCERDSIWDRQVETAPPAEVSARAAAAWDMQARRLLETSPFHARRFAQAGAGSRPPGLGDLSRLPLTTKDELRQAIEEAPPFGSNAGVRPEQIKRVYQTSGTTGAPSVIALSGADVDTWTAIGSRTYYATGLHDHHSVLSTFGAGPFVAGHTNFVLSRIGPRVVPVGPGDTERVLFALRAGIVDTLLSTASFAQYLANRVASAGAGPASLGLVHVVTGGEPGGGIPAVRDHIQDVLGVTVNEVMGIGDVAPSLFGECPLQQGMHFCGTGHVWPELIDAESGDLLEIEQGAVGELVYTHLTREAMPVVRFRGGDIVRIEGTSCACGRTSFRMRCLGRRDDMFIVRGVNVYPAAIVAVVGEFRPRVTGRARVVRAAGSFTVDPPVPVEVEVADALQAGGAAGGLAAELEQAIRARLNFRARVELVPEAVFGASGYKTPLTVSRG</sequence>
<keyword evidence="2" id="KW-1185">Reference proteome</keyword>
<accession>A0A934NFU2</accession>
<dbReference type="GO" id="GO:0016874">
    <property type="term" value="F:ligase activity"/>
    <property type="evidence" value="ECO:0007669"/>
    <property type="project" value="UniProtKB-KW"/>
</dbReference>
<gene>
    <name evidence="1" type="ORF">JF922_24510</name>
</gene>